<evidence type="ECO:0008006" key="3">
    <source>
        <dbReference type="Google" id="ProtNLM"/>
    </source>
</evidence>
<organism evidence="1 2">
    <name type="scientific">Vibrio alfacsensis</name>
    <dbReference type="NCBI Taxonomy" id="1074311"/>
    <lineage>
        <taxon>Bacteria</taxon>
        <taxon>Pseudomonadati</taxon>
        <taxon>Pseudomonadota</taxon>
        <taxon>Gammaproteobacteria</taxon>
        <taxon>Vibrionales</taxon>
        <taxon>Vibrionaceae</taxon>
        <taxon>Vibrio</taxon>
    </lineage>
</organism>
<dbReference type="Proteomes" id="UP000262832">
    <property type="component" value="Plasmid pVa1"/>
</dbReference>
<name>A0ABN5PKQ1_9VIBR</name>
<dbReference type="EMBL" id="CP032095">
    <property type="protein sequence ID" value="AXY03766.1"/>
    <property type="molecule type" value="Genomic_DNA"/>
</dbReference>
<protein>
    <recommendedName>
        <fullName evidence="3">Sulfotransferase family protein</fullName>
    </recommendedName>
</protein>
<dbReference type="InterPro" id="IPR027417">
    <property type="entry name" value="P-loop_NTPase"/>
</dbReference>
<dbReference type="Gene3D" id="3.40.50.300">
    <property type="entry name" value="P-loop containing nucleotide triphosphate hydrolases"/>
    <property type="match status" value="1"/>
</dbReference>
<dbReference type="GeneID" id="39681070"/>
<accession>A0ABN5PKQ1</accession>
<keyword evidence="2" id="KW-1185">Reference proteome</keyword>
<reference evidence="1 2" key="1">
    <citation type="submission" date="2018-08" db="EMBL/GenBank/DDBJ databases">
        <title>Genomic taxonomy of the Vibrionaceae family.</title>
        <authorList>
            <person name="Gomez-Gil B."/>
            <person name="Tanaka M."/>
            <person name="Sawabe T."/>
            <person name="Enciso-Ibarra K."/>
        </authorList>
    </citation>
    <scope>NUCLEOTIDE SEQUENCE [LARGE SCALE GENOMIC DNA]</scope>
    <source>
        <strain evidence="1 2">CAIM 1831</strain>
        <plasmid evidence="2">pva1</plasmid>
    </source>
</reference>
<sequence>MTTLKTSLEVVLKNPNILLPQKHLLLLSHMRANTSLIGHLLGNHDDINGYYEMHIGYYSWKSLIRQKIEFFDAHPKHVPSLYLFDKILHSEHYVAPEVLYRDNVIPLFSLRNPVDTIPSIVKLYSKVNQKHEFFTVAGAIDYYEQRLDVLLNLARKLAQDFYYVDAEAIKTKTDETLTYLSQVLTLSHPLKPTYRSNVKTGQGDSGDHSENLKKGFISTTPSNYQDFNWPHGERDRLSQKYQDVRNEMIKLSLSSCLK</sequence>
<evidence type="ECO:0000313" key="2">
    <source>
        <dbReference type="Proteomes" id="UP000262832"/>
    </source>
</evidence>
<dbReference type="SUPFAM" id="SSF52540">
    <property type="entry name" value="P-loop containing nucleoside triphosphate hydrolases"/>
    <property type="match status" value="1"/>
</dbReference>
<dbReference type="RefSeq" id="WP_128813642.1">
    <property type="nucleotide sequence ID" value="NZ_CP032095.1"/>
</dbReference>
<keyword evidence="1" id="KW-0614">Plasmid</keyword>
<evidence type="ECO:0000313" key="1">
    <source>
        <dbReference type="EMBL" id="AXY03766.1"/>
    </source>
</evidence>
<proteinExistence type="predicted"/>
<geneLocation type="plasmid" evidence="2">
    <name>pva1</name>
</geneLocation>
<gene>
    <name evidence="1" type="ORF">D1115_23095</name>
</gene>